<feature type="region of interest" description="Disordered" evidence="1">
    <location>
        <begin position="344"/>
        <end position="410"/>
    </location>
</feature>
<dbReference type="InterPro" id="IPR013103">
    <property type="entry name" value="RVT_2"/>
</dbReference>
<evidence type="ECO:0000313" key="3">
    <source>
        <dbReference type="EMBL" id="OLP76389.1"/>
    </source>
</evidence>
<dbReference type="CDD" id="cd09272">
    <property type="entry name" value="RNase_HI_RT_Ty1"/>
    <property type="match status" value="1"/>
</dbReference>
<accession>A0A1Q9C0D6</accession>
<reference evidence="3 4" key="1">
    <citation type="submission" date="2016-02" db="EMBL/GenBank/DDBJ databases">
        <title>Genome analysis of coral dinoflagellate symbionts highlights evolutionary adaptations to a symbiotic lifestyle.</title>
        <authorList>
            <person name="Aranda M."/>
            <person name="Li Y."/>
            <person name="Liew Y.J."/>
            <person name="Baumgarten S."/>
            <person name="Simakov O."/>
            <person name="Wilson M."/>
            <person name="Piel J."/>
            <person name="Ashoor H."/>
            <person name="Bougouffa S."/>
            <person name="Bajic V.B."/>
            <person name="Ryu T."/>
            <person name="Ravasi T."/>
            <person name="Bayer T."/>
            <person name="Micklem G."/>
            <person name="Kim H."/>
            <person name="Bhak J."/>
            <person name="Lajeunesse T.C."/>
            <person name="Voolstra C.R."/>
        </authorList>
    </citation>
    <scope>NUCLEOTIDE SEQUENCE [LARGE SCALE GENOMIC DNA]</scope>
    <source>
        <strain evidence="3 4">CCMP2467</strain>
    </source>
</reference>
<name>A0A1Q9C0D6_SYMMI</name>
<comment type="caution">
    <text evidence="3">The sequence shown here is derived from an EMBL/GenBank/DDBJ whole genome shotgun (WGS) entry which is preliminary data.</text>
</comment>
<protein>
    <submittedName>
        <fullName evidence="3">Retrovirus-related Pol polyprotein from transposon TNT 1-94</fullName>
    </submittedName>
</protein>
<dbReference type="Pfam" id="PF07727">
    <property type="entry name" value="RVT_2"/>
    <property type="match status" value="1"/>
</dbReference>
<dbReference type="EMBL" id="LSRX01002037">
    <property type="protein sequence ID" value="OLP76389.1"/>
    <property type="molecule type" value="Genomic_DNA"/>
</dbReference>
<dbReference type="OrthoDB" id="431244at2759"/>
<keyword evidence="4" id="KW-1185">Reference proteome</keyword>
<dbReference type="Proteomes" id="UP000186817">
    <property type="component" value="Unassembled WGS sequence"/>
</dbReference>
<feature type="domain" description="Reverse transcriptase Ty1/copia-type" evidence="2">
    <location>
        <begin position="473"/>
        <end position="657"/>
    </location>
</feature>
<feature type="compositionally biased region" description="Basic and acidic residues" evidence="1">
    <location>
        <begin position="1063"/>
        <end position="1073"/>
    </location>
</feature>
<organism evidence="3 4">
    <name type="scientific">Symbiodinium microadriaticum</name>
    <name type="common">Dinoflagellate</name>
    <name type="synonym">Zooxanthella microadriatica</name>
    <dbReference type="NCBI Taxonomy" id="2951"/>
    <lineage>
        <taxon>Eukaryota</taxon>
        <taxon>Sar</taxon>
        <taxon>Alveolata</taxon>
        <taxon>Dinophyceae</taxon>
        <taxon>Suessiales</taxon>
        <taxon>Symbiodiniaceae</taxon>
        <taxon>Symbiodinium</taxon>
    </lineage>
</organism>
<evidence type="ECO:0000313" key="4">
    <source>
        <dbReference type="Proteomes" id="UP000186817"/>
    </source>
</evidence>
<gene>
    <name evidence="3" type="ORF">AK812_SmicGene43679</name>
</gene>
<feature type="region of interest" description="Disordered" evidence="1">
    <location>
        <begin position="1050"/>
        <end position="1101"/>
    </location>
</feature>
<sequence>MPLYEGDSYLGMIPVMVTGVVADVGHNILSTEHMVAAGWEVKFSKQEISLRRLKGGLVGYGQSWAGCPWIYLEGTEKPTKKVTFGRTQVKMEVDEEGSSSPMEVGKVSAMTVKMKEELEVHRMRGHIPFMSGCPHCQKTRGVTQHRRGKGLGNRPVELQADFCFINLVTGTFVKDQPNAPNMKILVMTEMSTRMVGCALVGTNADHTATWIRYWMNAFGLTTAGSAVLLRTDSETAVSALIRRANLGIRVVYDPKDTLAPPILKELEDGIPDEVEGEVDKAFEGKVSQGPTTDMSQVGPPAAWVREHGGTPGCPACGEKRGKANHNAACKRRYDKWLKDQRARLVGDGERVSGESEPGSGSGVAPKMSSEARSSEDAGVLEASAPLLKRPKTSDGSADEAPSAESKPEVIDVEMFEDPSVPYEQFQDEEMPPGYTEEEQPMEVEREVVERLDSPEGLTYGVGEHEVVNGKEAVRARCVVQDVAKGSTASSLGLSATTPSLEALRTLLAIAAKESMDIATLDVSTAFLHSPLPKGEKAVIMLPRDVSSSSEGYVPVYMILDQAMNGLRVAAKAWNLKLANVVKKVGLMQCPTEPSVFEGTVKGKRFLMLCYVDDLILCGSPEAIKLVTDTLNRELKIKETGRITPNGGKIVFLGREIERVGEHLRMRVPPKYMEDLFETDFCKDLKVLSRPPDIVKVIEKGRAEPEKDDLLTEAAAMRYRAVLGRIAWWGQSRQDLARWMSILSQGQSKPTACFEHALRQVIRFLKGQYLCWQYYGPGSEVPDAGPSRVDIYADASWAPQASLGRKSVSGIAIFYRGCLIKGISRVQGCVSLSSCEAELRAILTAVQESEGIATLIGQLADAKVELVLHTDSSSAKAVLLNRGLSRRVRHLDIAVCYLQERIQEVGSLKVFWCPTSAMVADILTKCLSVDLFQRHQGALGIFEDETVQKVHMICGMRLDGDLFSDRSFDGSSFESEWIPEIGSMGTSAEKVPAVQNQDAPISPFWCKTCKWLFKNEGAHGLNKTPEGFSCGKCKNEITVMGSAAQHAFNMREKDKTKRWGLKGEGTKGEGKDKAPITPAPQNEGDVPLTPAPSGAVEQQWWH</sequence>
<evidence type="ECO:0000259" key="2">
    <source>
        <dbReference type="Pfam" id="PF07727"/>
    </source>
</evidence>
<evidence type="ECO:0000256" key="1">
    <source>
        <dbReference type="SAM" id="MobiDB-lite"/>
    </source>
</evidence>
<feature type="compositionally biased region" description="Basic and acidic residues" evidence="1">
    <location>
        <begin position="344"/>
        <end position="353"/>
    </location>
</feature>
<dbReference type="OMA" id="HTATWIR"/>
<dbReference type="AlphaFoldDB" id="A0A1Q9C0D6"/>
<dbReference type="PANTHER" id="PTHR11439:SF463">
    <property type="entry name" value="REVERSE TRANSCRIPTASE TY1_COPIA-TYPE DOMAIN-CONTAINING PROTEIN"/>
    <property type="match status" value="1"/>
</dbReference>
<dbReference type="PANTHER" id="PTHR11439">
    <property type="entry name" value="GAG-POL-RELATED RETROTRANSPOSON"/>
    <property type="match status" value="1"/>
</dbReference>
<proteinExistence type="predicted"/>